<evidence type="ECO:0000313" key="1">
    <source>
        <dbReference type="EMBL" id="KAJ7691756.1"/>
    </source>
</evidence>
<reference evidence="1" key="1">
    <citation type="submission" date="2023-03" db="EMBL/GenBank/DDBJ databases">
        <title>Massive genome expansion in bonnet fungi (Mycena s.s.) driven by repeated elements and novel gene families across ecological guilds.</title>
        <authorList>
            <consortium name="Lawrence Berkeley National Laboratory"/>
            <person name="Harder C.B."/>
            <person name="Miyauchi S."/>
            <person name="Viragh M."/>
            <person name="Kuo A."/>
            <person name="Thoen E."/>
            <person name="Andreopoulos B."/>
            <person name="Lu D."/>
            <person name="Skrede I."/>
            <person name="Drula E."/>
            <person name="Henrissat B."/>
            <person name="Morin E."/>
            <person name="Kohler A."/>
            <person name="Barry K."/>
            <person name="LaButti K."/>
            <person name="Morin E."/>
            <person name="Salamov A."/>
            <person name="Lipzen A."/>
            <person name="Mereny Z."/>
            <person name="Hegedus B."/>
            <person name="Baldrian P."/>
            <person name="Stursova M."/>
            <person name="Weitz H."/>
            <person name="Taylor A."/>
            <person name="Grigoriev I.V."/>
            <person name="Nagy L.G."/>
            <person name="Martin F."/>
            <person name="Kauserud H."/>
        </authorList>
    </citation>
    <scope>NUCLEOTIDE SEQUENCE</scope>
    <source>
        <strain evidence="1">CBHHK067</strain>
    </source>
</reference>
<comment type="caution">
    <text evidence="1">The sequence shown here is derived from an EMBL/GenBank/DDBJ whole genome shotgun (WGS) entry which is preliminary data.</text>
</comment>
<protein>
    <submittedName>
        <fullName evidence="1">Uncharacterized protein</fullName>
    </submittedName>
</protein>
<proteinExistence type="predicted"/>
<accession>A0AAD7GK57</accession>
<evidence type="ECO:0000313" key="2">
    <source>
        <dbReference type="Proteomes" id="UP001221757"/>
    </source>
</evidence>
<keyword evidence="2" id="KW-1185">Reference proteome</keyword>
<name>A0AAD7GK57_MYCRO</name>
<dbReference type="AlphaFoldDB" id="A0AAD7GK57"/>
<gene>
    <name evidence="1" type="ORF">B0H17DRAFT_1133553</name>
</gene>
<dbReference type="EMBL" id="JARKIE010000056">
    <property type="protein sequence ID" value="KAJ7691756.1"/>
    <property type="molecule type" value="Genomic_DNA"/>
</dbReference>
<dbReference type="Proteomes" id="UP001221757">
    <property type="component" value="Unassembled WGS sequence"/>
</dbReference>
<organism evidence="1 2">
    <name type="scientific">Mycena rosella</name>
    <name type="common">Pink bonnet</name>
    <name type="synonym">Agaricus rosellus</name>
    <dbReference type="NCBI Taxonomy" id="1033263"/>
    <lineage>
        <taxon>Eukaryota</taxon>
        <taxon>Fungi</taxon>
        <taxon>Dikarya</taxon>
        <taxon>Basidiomycota</taxon>
        <taxon>Agaricomycotina</taxon>
        <taxon>Agaricomycetes</taxon>
        <taxon>Agaricomycetidae</taxon>
        <taxon>Agaricales</taxon>
        <taxon>Marasmiineae</taxon>
        <taxon>Mycenaceae</taxon>
        <taxon>Mycena</taxon>
    </lineage>
</organism>
<sequence>MRYRWESSMYSGLLLLRALLFGLRPLLTVRDQLLHLFRHERSMLFNRRDEWKPTLLRVDQRNGSICDPKVPCCPTGAINNGPLYCGTTKRCTGCIQTNAFIDPLVPCCSGKSNSNFCIA</sequence>